<proteinExistence type="predicted"/>
<dbReference type="InterPro" id="IPR036162">
    <property type="entry name" value="Resolvase-like_N_sf"/>
</dbReference>
<dbReference type="InterPro" id="IPR006118">
    <property type="entry name" value="Recombinase_CS"/>
</dbReference>
<dbReference type="Pfam" id="PF13408">
    <property type="entry name" value="Zn_ribbon_recom"/>
    <property type="match status" value="1"/>
</dbReference>
<dbReference type="SMART" id="SM00857">
    <property type="entry name" value="Resolvase"/>
    <property type="match status" value="1"/>
</dbReference>
<evidence type="ECO:0000313" key="8">
    <source>
        <dbReference type="Proteomes" id="UP000641025"/>
    </source>
</evidence>
<feature type="domain" description="Recombinase" evidence="6">
    <location>
        <begin position="173"/>
        <end position="296"/>
    </location>
</feature>
<evidence type="ECO:0000313" key="7">
    <source>
        <dbReference type="EMBL" id="MBJ6802803.1"/>
    </source>
</evidence>
<evidence type="ECO:0000259" key="5">
    <source>
        <dbReference type="PROSITE" id="PS51736"/>
    </source>
</evidence>
<dbReference type="InterPro" id="IPR038109">
    <property type="entry name" value="DNA_bind_recomb_sf"/>
</dbReference>
<dbReference type="PROSITE" id="PS51736">
    <property type="entry name" value="RECOMBINASES_3"/>
    <property type="match status" value="1"/>
</dbReference>
<evidence type="ECO:0000259" key="6">
    <source>
        <dbReference type="PROSITE" id="PS51737"/>
    </source>
</evidence>
<dbReference type="PANTHER" id="PTHR30461:SF2">
    <property type="entry name" value="SERINE RECOMBINASE PINE-RELATED"/>
    <property type="match status" value="1"/>
</dbReference>
<dbReference type="InterPro" id="IPR011109">
    <property type="entry name" value="DNA_bind_recombinase_dom"/>
</dbReference>
<dbReference type="Proteomes" id="UP000641025">
    <property type="component" value="Unassembled WGS sequence"/>
</dbReference>
<dbReference type="RefSeq" id="WP_199397273.1">
    <property type="nucleotide sequence ID" value="NZ_JAEMHK010000029.1"/>
</dbReference>
<keyword evidence="3" id="KW-0233">DNA recombination</keyword>
<keyword evidence="8" id="KW-1185">Reference proteome</keyword>
<evidence type="ECO:0000256" key="4">
    <source>
        <dbReference type="SAM" id="MobiDB-lite"/>
    </source>
</evidence>
<feature type="region of interest" description="Disordered" evidence="4">
    <location>
        <begin position="1"/>
        <end position="26"/>
    </location>
</feature>
<keyword evidence="1" id="KW-0229">DNA integration</keyword>
<gene>
    <name evidence="7" type="ORF">JFN90_21950</name>
</gene>
<dbReference type="InterPro" id="IPR006119">
    <property type="entry name" value="Resolv_N"/>
</dbReference>
<reference evidence="7 8" key="1">
    <citation type="submission" date="2020-12" db="EMBL/GenBank/DDBJ databases">
        <title>Geomonas sp. Red259, isolated from paddy soil.</title>
        <authorList>
            <person name="Xu Z."/>
            <person name="Zhang Z."/>
            <person name="Masuda Y."/>
            <person name="Itoh H."/>
            <person name="Senoo K."/>
        </authorList>
    </citation>
    <scope>NUCLEOTIDE SEQUENCE [LARGE SCALE GENOMIC DNA]</scope>
    <source>
        <strain evidence="7 8">Red259</strain>
    </source>
</reference>
<feature type="domain" description="Resolvase/invertase-type recombinase catalytic" evidence="5">
    <location>
        <begin position="3"/>
        <end position="158"/>
    </location>
</feature>
<evidence type="ECO:0000256" key="2">
    <source>
        <dbReference type="ARBA" id="ARBA00023125"/>
    </source>
</evidence>
<sequence>MARAFSYTRFSRPEQRKGDSLRRQTEAARTYAERNNLLLDESSFRDLGHSAYRGSHAEIGGLSQFLEAIETGYVKAGDYLLIENLDRLSRQSVDEAYELLRRICNKGISVVTLADGKIYDREALSRDFASLLIALCFFARAHDESAVKSDRLVKAWAQKRKEIAAKPMTGKLPGWLRLNDEKKIEVIPDRVEVVQEVFDRYLDGVAPAVIARSLNTAGVECWGLGKQKASKWNTSYIQRILDHESVIGRFTPHKIAYEGIQKKRVPLDPVENYFPAVIDPGIFYRVQEVRKRNKLKRKATSGLSNAFSMLFRCRTCGSYMVRVNKNSKTNWQYLVCGGAKAGYRDEESGFRLCPGGYDAVRYDVLERAFVEAVLAGHFVSESGAALAAVEVEITAKREIRDRNLERITNLTSGIMDGTLKGSTPLMRDMLRPDGTAEHWTVAEEINLLEAGVRGAETAIERLELDQEALKPRTVDLKLEELRRAVARPEIDRQKVNILLLALCNGAELNTATKEMTFRLRHSETPVLAGWGN</sequence>
<dbReference type="Gene3D" id="3.90.1750.20">
    <property type="entry name" value="Putative Large Serine Recombinase, Chain B, Domain 2"/>
    <property type="match status" value="1"/>
</dbReference>
<name>A0ABS0YXV0_9BACT</name>
<comment type="caution">
    <text evidence="7">The sequence shown here is derived from an EMBL/GenBank/DDBJ whole genome shotgun (WGS) entry which is preliminary data.</text>
</comment>
<evidence type="ECO:0000256" key="3">
    <source>
        <dbReference type="ARBA" id="ARBA00023172"/>
    </source>
</evidence>
<evidence type="ECO:0000256" key="1">
    <source>
        <dbReference type="ARBA" id="ARBA00022908"/>
    </source>
</evidence>
<dbReference type="EMBL" id="JAEMHK010000029">
    <property type="protein sequence ID" value="MBJ6802803.1"/>
    <property type="molecule type" value="Genomic_DNA"/>
</dbReference>
<accession>A0ABS0YXV0</accession>
<dbReference type="InterPro" id="IPR050639">
    <property type="entry name" value="SSR_resolvase"/>
</dbReference>
<keyword evidence="2" id="KW-0238">DNA-binding</keyword>
<dbReference type="SUPFAM" id="SSF53041">
    <property type="entry name" value="Resolvase-like"/>
    <property type="match status" value="1"/>
</dbReference>
<dbReference type="PANTHER" id="PTHR30461">
    <property type="entry name" value="DNA-INVERTASE FROM LAMBDOID PROPHAGE"/>
    <property type="match status" value="1"/>
</dbReference>
<feature type="compositionally biased region" description="Basic and acidic residues" evidence="4">
    <location>
        <begin position="11"/>
        <end position="26"/>
    </location>
</feature>
<dbReference type="InterPro" id="IPR025827">
    <property type="entry name" value="Zn_ribbon_recom_dom"/>
</dbReference>
<protein>
    <submittedName>
        <fullName evidence="7">Recombinase family protein</fullName>
    </submittedName>
</protein>
<dbReference type="Pfam" id="PF07508">
    <property type="entry name" value="Recombinase"/>
    <property type="match status" value="1"/>
</dbReference>
<dbReference type="PROSITE" id="PS00398">
    <property type="entry name" value="RECOMBINASES_2"/>
    <property type="match status" value="1"/>
</dbReference>
<organism evidence="7 8">
    <name type="scientific">Geomonas propionica</name>
    <dbReference type="NCBI Taxonomy" id="2798582"/>
    <lineage>
        <taxon>Bacteria</taxon>
        <taxon>Pseudomonadati</taxon>
        <taxon>Thermodesulfobacteriota</taxon>
        <taxon>Desulfuromonadia</taxon>
        <taxon>Geobacterales</taxon>
        <taxon>Geobacteraceae</taxon>
        <taxon>Geomonas</taxon>
    </lineage>
</organism>
<dbReference type="PROSITE" id="PS51737">
    <property type="entry name" value="RECOMBINASE_DNA_BIND"/>
    <property type="match status" value="1"/>
</dbReference>
<dbReference type="CDD" id="cd00338">
    <property type="entry name" value="Ser_Recombinase"/>
    <property type="match status" value="1"/>
</dbReference>
<dbReference type="Pfam" id="PF00239">
    <property type="entry name" value="Resolvase"/>
    <property type="match status" value="1"/>
</dbReference>
<dbReference type="Gene3D" id="3.40.50.1390">
    <property type="entry name" value="Resolvase, N-terminal catalytic domain"/>
    <property type="match status" value="1"/>
</dbReference>